<comment type="caution">
    <text evidence="6">The sequence shown here is derived from an EMBL/GenBank/DDBJ whole genome shotgun (WGS) entry which is preliminary data.</text>
</comment>
<dbReference type="PANTHER" id="PTHR42711:SF5">
    <property type="entry name" value="ABC TRANSPORTER ATP-BINDING PROTEIN NATA"/>
    <property type="match status" value="1"/>
</dbReference>
<sequence>MGCFLTGCPGPKTSAGNCVSEPLLSVRNLVKVYPGGVEAVRGISFELEQGMCLGLLGPNGAGKTTTLEMIEDTLSPSSGEIRYKGVARGPHFKEEVGIQFQSTELPQYLSVGETLKTFHRLYTRQAPLAEIIEICQLKELLDRDNRKISGGQKQRLLLALALLNDPDLVFLDEPTTGMDPQARRNLWEAVLEIKRRGKTLVLTTHYMDEAQLLCDRVAIVDQGLILTSGTPRELIQEHCPYVSVILPAQTQALKDFPWPVLEHQQGLEIRATEANACIQELLRREIALNEISIHTPNLEDVFLVLTGRSLRE</sequence>
<dbReference type="GO" id="GO:0016887">
    <property type="term" value="F:ATP hydrolysis activity"/>
    <property type="evidence" value="ECO:0007669"/>
    <property type="project" value="InterPro"/>
</dbReference>
<accession>A0A2M7G820</accession>
<reference evidence="6 7" key="1">
    <citation type="submission" date="2017-09" db="EMBL/GenBank/DDBJ databases">
        <title>Depth-based differentiation of microbial function through sediment-hosted aquifers and enrichment of novel symbionts in the deep terrestrial subsurface.</title>
        <authorList>
            <person name="Probst A.J."/>
            <person name="Ladd B."/>
            <person name="Jarett J.K."/>
            <person name="Geller-Mcgrath D.E."/>
            <person name="Sieber C.M."/>
            <person name="Emerson J.B."/>
            <person name="Anantharaman K."/>
            <person name="Thomas B.C."/>
            <person name="Malmstrom R."/>
            <person name="Stieglmeier M."/>
            <person name="Klingl A."/>
            <person name="Woyke T."/>
            <person name="Ryan C.M."/>
            <person name="Banfield J.F."/>
        </authorList>
    </citation>
    <scope>NUCLEOTIDE SEQUENCE [LARGE SCALE GENOMIC DNA]</scope>
    <source>
        <strain evidence="6">CG17_big_fil_post_rev_8_21_14_2_50_48_46</strain>
    </source>
</reference>
<dbReference type="SMART" id="SM00382">
    <property type="entry name" value="AAA"/>
    <property type="match status" value="1"/>
</dbReference>
<evidence type="ECO:0000256" key="4">
    <source>
        <dbReference type="ARBA" id="ARBA00022840"/>
    </source>
</evidence>
<dbReference type="InterPro" id="IPR003593">
    <property type="entry name" value="AAA+_ATPase"/>
</dbReference>
<protein>
    <submittedName>
        <fullName evidence="6">ABC transporter ATP-binding protein</fullName>
    </submittedName>
</protein>
<name>A0A2M7G820_9BACT</name>
<dbReference type="PROSITE" id="PS50893">
    <property type="entry name" value="ABC_TRANSPORTER_2"/>
    <property type="match status" value="1"/>
</dbReference>
<dbReference type="PANTHER" id="PTHR42711">
    <property type="entry name" value="ABC TRANSPORTER ATP-BINDING PROTEIN"/>
    <property type="match status" value="1"/>
</dbReference>
<evidence type="ECO:0000259" key="5">
    <source>
        <dbReference type="PROSITE" id="PS50893"/>
    </source>
</evidence>
<dbReference type="EMBL" id="PFFQ01000013">
    <property type="protein sequence ID" value="PIW18233.1"/>
    <property type="molecule type" value="Genomic_DNA"/>
</dbReference>
<dbReference type="Gene3D" id="3.40.50.300">
    <property type="entry name" value="P-loop containing nucleotide triphosphate hydrolases"/>
    <property type="match status" value="1"/>
</dbReference>
<dbReference type="InterPro" id="IPR027417">
    <property type="entry name" value="P-loop_NTPase"/>
</dbReference>
<evidence type="ECO:0000256" key="2">
    <source>
        <dbReference type="ARBA" id="ARBA00022448"/>
    </source>
</evidence>
<dbReference type="Proteomes" id="UP000231019">
    <property type="component" value="Unassembled WGS sequence"/>
</dbReference>
<dbReference type="GO" id="GO:0005524">
    <property type="term" value="F:ATP binding"/>
    <property type="evidence" value="ECO:0007669"/>
    <property type="project" value="UniProtKB-KW"/>
</dbReference>
<feature type="domain" description="ABC transporter" evidence="5">
    <location>
        <begin position="24"/>
        <end position="247"/>
    </location>
</feature>
<organism evidence="6 7">
    <name type="scientific">bacterium (Candidatus Blackallbacteria) CG17_big_fil_post_rev_8_21_14_2_50_48_46</name>
    <dbReference type="NCBI Taxonomy" id="2014261"/>
    <lineage>
        <taxon>Bacteria</taxon>
        <taxon>Candidatus Blackallbacteria</taxon>
    </lineage>
</organism>
<evidence type="ECO:0000313" key="6">
    <source>
        <dbReference type="EMBL" id="PIW18233.1"/>
    </source>
</evidence>
<dbReference type="InterPro" id="IPR003439">
    <property type="entry name" value="ABC_transporter-like_ATP-bd"/>
</dbReference>
<dbReference type="InterPro" id="IPR050763">
    <property type="entry name" value="ABC_transporter_ATP-binding"/>
</dbReference>
<comment type="similarity">
    <text evidence="1">Belongs to the ABC transporter superfamily.</text>
</comment>
<evidence type="ECO:0000313" key="7">
    <source>
        <dbReference type="Proteomes" id="UP000231019"/>
    </source>
</evidence>
<dbReference type="SUPFAM" id="SSF52540">
    <property type="entry name" value="P-loop containing nucleoside triphosphate hydrolases"/>
    <property type="match status" value="1"/>
</dbReference>
<evidence type="ECO:0000256" key="3">
    <source>
        <dbReference type="ARBA" id="ARBA00022741"/>
    </source>
</evidence>
<keyword evidence="3" id="KW-0547">Nucleotide-binding</keyword>
<keyword evidence="2" id="KW-0813">Transport</keyword>
<dbReference type="PROSITE" id="PS00211">
    <property type="entry name" value="ABC_TRANSPORTER_1"/>
    <property type="match status" value="1"/>
</dbReference>
<dbReference type="Pfam" id="PF00005">
    <property type="entry name" value="ABC_tran"/>
    <property type="match status" value="1"/>
</dbReference>
<dbReference type="AlphaFoldDB" id="A0A2M7G820"/>
<dbReference type="InterPro" id="IPR017871">
    <property type="entry name" value="ABC_transporter-like_CS"/>
</dbReference>
<proteinExistence type="inferred from homology"/>
<gene>
    <name evidence="6" type="ORF">COW36_05550</name>
</gene>
<keyword evidence="4 6" id="KW-0067">ATP-binding</keyword>
<evidence type="ECO:0000256" key="1">
    <source>
        <dbReference type="ARBA" id="ARBA00005417"/>
    </source>
</evidence>